<evidence type="ECO:0000313" key="2">
    <source>
        <dbReference type="Proteomes" id="UP000267017"/>
    </source>
</evidence>
<gene>
    <name evidence="1" type="ORF">EHV15_34170</name>
</gene>
<evidence type="ECO:0000313" key="1">
    <source>
        <dbReference type="EMBL" id="RRJ54645.1"/>
    </source>
</evidence>
<name>A0A3P3T9D2_9BACL</name>
<keyword evidence="2" id="KW-1185">Reference proteome</keyword>
<comment type="caution">
    <text evidence="1">The sequence shown here is derived from an EMBL/GenBank/DDBJ whole genome shotgun (WGS) entry which is preliminary data.</text>
</comment>
<organism evidence="1 2">
    <name type="scientific">Paenibacillus oralis</name>
    <dbReference type="NCBI Taxonomy" id="2490856"/>
    <lineage>
        <taxon>Bacteria</taxon>
        <taxon>Bacillati</taxon>
        <taxon>Bacillota</taxon>
        <taxon>Bacilli</taxon>
        <taxon>Bacillales</taxon>
        <taxon>Paenibacillaceae</taxon>
        <taxon>Paenibacillus</taxon>
    </lineage>
</organism>
<proteinExistence type="predicted"/>
<dbReference type="RefSeq" id="WP_128635732.1">
    <property type="nucleotide sequence ID" value="NZ_RRCN01000002.1"/>
</dbReference>
<accession>A0A3P3T9D2</accession>
<dbReference type="AlphaFoldDB" id="A0A3P3T9D2"/>
<sequence>MVTYDHTIEQNLLALLMSKERINEYIKTLDFKEQSEIYDEFGIDLDVLNSVIEKEVDEEGRVRLTWGNQQVS</sequence>
<protein>
    <submittedName>
        <fullName evidence="1">Uncharacterized protein</fullName>
    </submittedName>
</protein>
<reference evidence="1 2" key="1">
    <citation type="submission" date="2018-11" db="EMBL/GenBank/DDBJ databases">
        <title>Genome sequencing of Paenibacillus sp. KCOM 3021 (= ChDC PVNT-B20).</title>
        <authorList>
            <person name="Kook J.-K."/>
            <person name="Park S.-N."/>
            <person name="Lim Y.K."/>
        </authorList>
    </citation>
    <scope>NUCLEOTIDE SEQUENCE [LARGE SCALE GENOMIC DNA]</scope>
    <source>
        <strain evidence="1 2">KCOM 3021</strain>
    </source>
</reference>
<dbReference type="Proteomes" id="UP000267017">
    <property type="component" value="Unassembled WGS sequence"/>
</dbReference>
<dbReference type="EMBL" id="RRCN01000002">
    <property type="protein sequence ID" value="RRJ54645.1"/>
    <property type="molecule type" value="Genomic_DNA"/>
</dbReference>
<dbReference type="OrthoDB" id="9848608at2"/>